<reference evidence="1 2" key="1">
    <citation type="journal article" date="2019" name="ISME J.">
        <title>Genome analyses of uncultured TG2/ZB3 bacteria in 'Margulisbacteria' specifically attached to ectosymbiotic spirochetes of protists in the termite gut.</title>
        <authorList>
            <person name="Utami Y.D."/>
            <person name="Kuwahara H."/>
            <person name="Igai K."/>
            <person name="Murakami T."/>
            <person name="Sugaya K."/>
            <person name="Morikawa T."/>
            <person name="Nagura Y."/>
            <person name="Yuki M."/>
            <person name="Deevong P."/>
            <person name="Inoue T."/>
            <person name="Kihara K."/>
            <person name="Lo N."/>
            <person name="Yamada A."/>
            <person name="Ohkuma M."/>
            <person name="Hongoh Y."/>
        </authorList>
    </citation>
    <scope>NUCLEOTIDE SEQUENCE [LARGE SCALE GENOMIC DNA]</scope>
    <source>
        <strain evidence="1">NkOx7-02</strain>
    </source>
</reference>
<proteinExistence type="predicted"/>
<evidence type="ECO:0000313" key="2">
    <source>
        <dbReference type="Proteomes" id="UP000275925"/>
    </source>
</evidence>
<protein>
    <submittedName>
        <fullName evidence="1">Uncharacterized protein</fullName>
    </submittedName>
</protein>
<dbReference type="EMBL" id="BGZO01000030">
    <property type="protein sequence ID" value="GBR76505.1"/>
    <property type="molecule type" value="Genomic_DNA"/>
</dbReference>
<accession>A0A388TI96</accession>
<dbReference type="AlphaFoldDB" id="A0A388TI96"/>
<sequence>MQIFLNKLVSSAEKQNVFLNTVDKLQISKHNMKSPVKDAAGFSTFTLRGHLSCRLPLVGEVILRRLKCDPLDYPLEFGFLAARLNLQNQGNILPISANSLGYLRHNRAYVLGLESPLAIQFTDSPARADAVYATFDGQARGVMLSNDFKKFYVEDLGEVAVTSVYLSFAANYFTLTLDNDLPFELPFLQNLRAGGVRLDNTRKIIAYTFREPLVRPAKDFGLAANYNLYITEIGLVDARHYSCLLLPTRYCSAQLMILNSQGQVRILK</sequence>
<organism evidence="1 2">
    <name type="scientific">Candidatus Termititenax persephonae</name>
    <dbReference type="NCBI Taxonomy" id="2218525"/>
    <lineage>
        <taxon>Bacteria</taxon>
        <taxon>Bacillati</taxon>
        <taxon>Candidatus Margulisiibacteriota</taxon>
        <taxon>Candidatus Termititenacia</taxon>
        <taxon>Candidatus Termititenacales</taxon>
        <taxon>Candidatus Termititenacaceae</taxon>
        <taxon>Candidatus Termititenax</taxon>
    </lineage>
</organism>
<dbReference type="Proteomes" id="UP000275925">
    <property type="component" value="Unassembled WGS sequence"/>
</dbReference>
<comment type="caution">
    <text evidence="1">The sequence shown here is derived from an EMBL/GenBank/DDBJ whole genome shotgun (WGS) entry which is preliminary data.</text>
</comment>
<keyword evidence="2" id="KW-1185">Reference proteome</keyword>
<name>A0A388TI96_9BACT</name>
<evidence type="ECO:0000313" key="1">
    <source>
        <dbReference type="EMBL" id="GBR76505.1"/>
    </source>
</evidence>
<gene>
    <name evidence="1" type="ORF">NO2_1042</name>
</gene>